<evidence type="ECO:0000313" key="1">
    <source>
        <dbReference type="EMBL" id="KRY24957.1"/>
    </source>
</evidence>
<name>A0A0V1AJZ8_TRIBR</name>
<protein>
    <submittedName>
        <fullName evidence="1">Uncharacterized protein</fullName>
    </submittedName>
</protein>
<keyword evidence="2" id="KW-1185">Reference proteome</keyword>
<accession>A0A0V1AJZ8</accession>
<sequence>MTTIILFTFGIVMIWKHATKDWHEMKMKYNL</sequence>
<dbReference type="Proteomes" id="UP000054653">
    <property type="component" value="Unassembled WGS sequence"/>
</dbReference>
<gene>
    <name evidence="1" type="ORF">T03_8813</name>
</gene>
<dbReference type="EMBL" id="JYDI01002664">
    <property type="protein sequence ID" value="KRY24957.1"/>
    <property type="molecule type" value="Genomic_DNA"/>
</dbReference>
<dbReference type="AlphaFoldDB" id="A0A0V1AJZ8"/>
<evidence type="ECO:0000313" key="2">
    <source>
        <dbReference type="Proteomes" id="UP000054653"/>
    </source>
</evidence>
<comment type="caution">
    <text evidence="1">The sequence shown here is derived from an EMBL/GenBank/DDBJ whole genome shotgun (WGS) entry which is preliminary data.</text>
</comment>
<reference evidence="1 2" key="1">
    <citation type="submission" date="2015-01" db="EMBL/GenBank/DDBJ databases">
        <title>Evolution of Trichinella species and genotypes.</title>
        <authorList>
            <person name="Korhonen P.K."/>
            <person name="Edoardo P."/>
            <person name="Giuseppe L.R."/>
            <person name="Gasser R.B."/>
        </authorList>
    </citation>
    <scope>NUCLEOTIDE SEQUENCE [LARGE SCALE GENOMIC DNA]</scope>
    <source>
        <strain evidence="1">ISS120</strain>
    </source>
</reference>
<proteinExistence type="predicted"/>
<organism evidence="1 2">
    <name type="scientific">Trichinella britovi</name>
    <name type="common">Parasitic roundworm</name>
    <dbReference type="NCBI Taxonomy" id="45882"/>
    <lineage>
        <taxon>Eukaryota</taxon>
        <taxon>Metazoa</taxon>
        <taxon>Ecdysozoa</taxon>
        <taxon>Nematoda</taxon>
        <taxon>Enoplea</taxon>
        <taxon>Dorylaimia</taxon>
        <taxon>Trichinellida</taxon>
        <taxon>Trichinellidae</taxon>
        <taxon>Trichinella</taxon>
    </lineage>
</organism>